<proteinExistence type="predicted"/>
<name>A0A0E9VP07_ANGAN</name>
<accession>A0A0E9VP07</accession>
<reference evidence="1" key="1">
    <citation type="submission" date="2014-11" db="EMBL/GenBank/DDBJ databases">
        <authorList>
            <person name="Amaro Gonzalez C."/>
        </authorList>
    </citation>
    <scope>NUCLEOTIDE SEQUENCE</scope>
</reference>
<dbReference type="EMBL" id="GBXM01029594">
    <property type="protein sequence ID" value="JAH78983.1"/>
    <property type="molecule type" value="Transcribed_RNA"/>
</dbReference>
<organism evidence="1">
    <name type="scientific">Anguilla anguilla</name>
    <name type="common">European freshwater eel</name>
    <name type="synonym">Muraena anguilla</name>
    <dbReference type="NCBI Taxonomy" id="7936"/>
    <lineage>
        <taxon>Eukaryota</taxon>
        <taxon>Metazoa</taxon>
        <taxon>Chordata</taxon>
        <taxon>Craniata</taxon>
        <taxon>Vertebrata</taxon>
        <taxon>Euteleostomi</taxon>
        <taxon>Actinopterygii</taxon>
        <taxon>Neopterygii</taxon>
        <taxon>Teleostei</taxon>
        <taxon>Anguilliformes</taxon>
        <taxon>Anguillidae</taxon>
        <taxon>Anguilla</taxon>
    </lineage>
</organism>
<evidence type="ECO:0000313" key="1">
    <source>
        <dbReference type="EMBL" id="JAH78983.1"/>
    </source>
</evidence>
<protein>
    <submittedName>
        <fullName evidence="1">Uncharacterized protein</fullName>
    </submittedName>
</protein>
<dbReference type="AlphaFoldDB" id="A0A0E9VP07"/>
<reference evidence="1" key="2">
    <citation type="journal article" date="2015" name="Fish Shellfish Immunol.">
        <title>Early steps in the European eel (Anguilla anguilla)-Vibrio vulnificus interaction in the gills: Role of the RtxA13 toxin.</title>
        <authorList>
            <person name="Callol A."/>
            <person name="Pajuelo D."/>
            <person name="Ebbesson L."/>
            <person name="Teles M."/>
            <person name="MacKenzie S."/>
            <person name="Amaro C."/>
        </authorList>
    </citation>
    <scope>NUCLEOTIDE SEQUENCE</scope>
</reference>
<sequence>MSSVPMSHCFLKQHMPLAPERVVESLS</sequence>